<keyword evidence="2" id="KW-0378">Hydrolase</keyword>
<protein>
    <submittedName>
        <fullName evidence="6">T9SS type A sorting domain-containing protein</fullName>
    </submittedName>
</protein>
<dbReference type="Gene3D" id="2.60.120.260">
    <property type="entry name" value="Galactose-binding domain-like"/>
    <property type="match status" value="1"/>
</dbReference>
<feature type="domain" description="Secretion system C-terminal sorting" evidence="5">
    <location>
        <begin position="383"/>
        <end position="448"/>
    </location>
</feature>
<keyword evidence="7" id="KW-1185">Reference proteome</keyword>
<sequence length="453" mass="48830">MKKITLLTFLLIGSLVFSQELVTNGDFETGMADPWFGNAANVVDQGGNFLNQANVMSANPGQPFLVNLSQNVDLTNGVTYEMSFDAFTDSATGSRTIVAGLGQNAAPFAALVETLTITSTLQTFTFQFTINYGDGVGDRVIFDMAEETGFIFIDNVSVTEVMTTCNNGVQDGDETGVDCGGSVCEPCITLPGVPAPTPPARDAASVFSIFSNAYTNQPNVVFGAFNVGTQDITNIQVDSDDVTQVTLIQPDPQFLLVDWGTIVDNTSMTHFHMDYWIDTNLTTGLIANPAWSNHVGDVGETSSFGLTNPVSTFGDWVSIDVPLSTFDFGNNSNNQQRDALRQFVLTLAGADTGSRTIFLDNIYLHNNTTLSTNEFEIAQIQAFPNPTKGSWEINSINRTIESIEVFDILGKNVLSLTPNATEVSIDASALITGIYLARVTSQEGTQTLRLVKN</sequence>
<proteinExistence type="predicted"/>
<dbReference type="RefSeq" id="WP_227476260.1">
    <property type="nucleotide sequence ID" value="NZ_JAFMPT010000004.1"/>
</dbReference>
<comment type="caution">
    <text evidence="6">The sequence shown here is derived from an EMBL/GenBank/DDBJ whole genome shotgun (WGS) entry which is preliminary data.</text>
</comment>
<dbReference type="EMBL" id="JAFMPT010000004">
    <property type="protein sequence ID" value="MCC1483812.1"/>
    <property type="molecule type" value="Genomic_DNA"/>
</dbReference>
<evidence type="ECO:0000256" key="3">
    <source>
        <dbReference type="SAM" id="SignalP"/>
    </source>
</evidence>
<dbReference type="InterPro" id="IPR008979">
    <property type="entry name" value="Galactose-bd-like_sf"/>
</dbReference>
<dbReference type="InterPro" id="IPR026444">
    <property type="entry name" value="Secre_tail"/>
</dbReference>
<evidence type="ECO:0000256" key="1">
    <source>
        <dbReference type="ARBA" id="ARBA00022729"/>
    </source>
</evidence>
<dbReference type="Pfam" id="PF02018">
    <property type="entry name" value="CBM_4_9"/>
    <property type="match status" value="1"/>
</dbReference>
<dbReference type="Pfam" id="PF18962">
    <property type="entry name" value="Por_Secre_tail"/>
    <property type="match status" value="1"/>
</dbReference>
<keyword evidence="1 3" id="KW-0732">Signal</keyword>
<dbReference type="SUPFAM" id="SSF49785">
    <property type="entry name" value="Galactose-binding domain-like"/>
    <property type="match status" value="1"/>
</dbReference>
<evidence type="ECO:0000313" key="6">
    <source>
        <dbReference type="EMBL" id="MCC1483812.1"/>
    </source>
</evidence>
<organism evidence="6 7">
    <name type="scientific">Winogradskyella immobilis</name>
    <dbReference type="NCBI Taxonomy" id="2816852"/>
    <lineage>
        <taxon>Bacteria</taxon>
        <taxon>Pseudomonadati</taxon>
        <taxon>Bacteroidota</taxon>
        <taxon>Flavobacteriia</taxon>
        <taxon>Flavobacteriales</taxon>
        <taxon>Flavobacteriaceae</taxon>
        <taxon>Winogradskyella</taxon>
    </lineage>
</organism>
<reference evidence="6" key="2">
    <citation type="submission" date="2021-10" db="EMBL/GenBank/DDBJ databases">
        <title>Genome of Winogradskyella sp. E313.</title>
        <authorList>
            <person name="Zhou Y."/>
        </authorList>
    </citation>
    <scope>NUCLEOTIDE SEQUENCE</scope>
    <source>
        <strain evidence="6">E313</strain>
    </source>
</reference>
<feature type="domain" description="CBM-cenC" evidence="4">
    <location>
        <begin position="20"/>
        <end position="137"/>
    </location>
</feature>
<dbReference type="NCBIfam" id="TIGR04183">
    <property type="entry name" value="Por_Secre_tail"/>
    <property type="match status" value="1"/>
</dbReference>
<evidence type="ECO:0000313" key="7">
    <source>
        <dbReference type="Proteomes" id="UP000778797"/>
    </source>
</evidence>
<dbReference type="InterPro" id="IPR003305">
    <property type="entry name" value="CenC_carb-bd"/>
</dbReference>
<evidence type="ECO:0000259" key="5">
    <source>
        <dbReference type="Pfam" id="PF18962"/>
    </source>
</evidence>
<evidence type="ECO:0000256" key="2">
    <source>
        <dbReference type="ARBA" id="ARBA00022801"/>
    </source>
</evidence>
<accession>A0ABS8ELB1</accession>
<dbReference type="Proteomes" id="UP000778797">
    <property type="component" value="Unassembled WGS sequence"/>
</dbReference>
<feature type="signal peptide" evidence="3">
    <location>
        <begin position="1"/>
        <end position="18"/>
    </location>
</feature>
<name>A0ABS8ELB1_9FLAO</name>
<reference evidence="6" key="1">
    <citation type="submission" date="2021-03" db="EMBL/GenBank/DDBJ databases">
        <authorList>
            <person name="Ping X."/>
        </authorList>
    </citation>
    <scope>NUCLEOTIDE SEQUENCE</scope>
    <source>
        <strain evidence="6">E313</strain>
    </source>
</reference>
<evidence type="ECO:0000259" key="4">
    <source>
        <dbReference type="Pfam" id="PF02018"/>
    </source>
</evidence>
<feature type="chain" id="PRO_5046190316" evidence="3">
    <location>
        <begin position="19"/>
        <end position="453"/>
    </location>
</feature>
<gene>
    <name evidence="6" type="ORF">J1C55_04350</name>
</gene>